<evidence type="ECO:0000313" key="3">
    <source>
        <dbReference type="Proteomes" id="UP000030752"/>
    </source>
</evidence>
<gene>
    <name evidence="2" type="ORF">HMPREF1541_05559</name>
</gene>
<dbReference type="InParanoid" id="W2RS45"/>
<dbReference type="EMBL" id="KB822721">
    <property type="protein sequence ID" value="ETN39336.1"/>
    <property type="molecule type" value="Genomic_DNA"/>
</dbReference>
<organism evidence="2 3">
    <name type="scientific">Cyphellophora europaea (strain CBS 101466)</name>
    <name type="common">Phialophora europaea</name>
    <dbReference type="NCBI Taxonomy" id="1220924"/>
    <lineage>
        <taxon>Eukaryota</taxon>
        <taxon>Fungi</taxon>
        <taxon>Dikarya</taxon>
        <taxon>Ascomycota</taxon>
        <taxon>Pezizomycotina</taxon>
        <taxon>Eurotiomycetes</taxon>
        <taxon>Chaetothyriomycetidae</taxon>
        <taxon>Chaetothyriales</taxon>
        <taxon>Cyphellophoraceae</taxon>
        <taxon>Cyphellophora</taxon>
    </lineage>
</organism>
<feature type="compositionally biased region" description="Basic and acidic residues" evidence="1">
    <location>
        <begin position="14"/>
        <end position="29"/>
    </location>
</feature>
<evidence type="ECO:0000313" key="2">
    <source>
        <dbReference type="EMBL" id="ETN39336.1"/>
    </source>
</evidence>
<proteinExistence type="predicted"/>
<reference evidence="2 3" key="1">
    <citation type="submission" date="2013-03" db="EMBL/GenBank/DDBJ databases">
        <title>The Genome Sequence of Phialophora europaea CBS 101466.</title>
        <authorList>
            <consortium name="The Broad Institute Genomics Platform"/>
            <person name="Cuomo C."/>
            <person name="de Hoog S."/>
            <person name="Gorbushina A."/>
            <person name="Walker B."/>
            <person name="Young S.K."/>
            <person name="Zeng Q."/>
            <person name="Gargeya S."/>
            <person name="Fitzgerald M."/>
            <person name="Haas B."/>
            <person name="Abouelleil A."/>
            <person name="Allen A.W."/>
            <person name="Alvarado L."/>
            <person name="Arachchi H.M."/>
            <person name="Berlin A.M."/>
            <person name="Chapman S.B."/>
            <person name="Gainer-Dewar J."/>
            <person name="Goldberg J."/>
            <person name="Griggs A."/>
            <person name="Gujja S."/>
            <person name="Hansen M."/>
            <person name="Howarth C."/>
            <person name="Imamovic A."/>
            <person name="Ireland A."/>
            <person name="Larimer J."/>
            <person name="McCowan C."/>
            <person name="Murphy C."/>
            <person name="Pearson M."/>
            <person name="Poon T.W."/>
            <person name="Priest M."/>
            <person name="Roberts A."/>
            <person name="Saif S."/>
            <person name="Shea T."/>
            <person name="Sisk P."/>
            <person name="Sykes S."/>
            <person name="Wortman J."/>
            <person name="Nusbaum C."/>
            <person name="Birren B."/>
        </authorList>
    </citation>
    <scope>NUCLEOTIDE SEQUENCE [LARGE SCALE GENOMIC DNA]</scope>
    <source>
        <strain evidence="2 3">CBS 101466</strain>
    </source>
</reference>
<dbReference type="OrthoDB" id="4156482at2759"/>
<sequence>MPSTMQRSSYRSTVLERDSSSRDMHKAFEKSPQPKYASASYDARRPANEHPPPPPPSPVSWKYDKQRH</sequence>
<feature type="region of interest" description="Disordered" evidence="1">
    <location>
        <begin position="1"/>
        <end position="68"/>
    </location>
</feature>
<keyword evidence="3" id="KW-1185">Reference proteome</keyword>
<dbReference type="VEuPathDB" id="FungiDB:HMPREF1541_05559"/>
<dbReference type="Proteomes" id="UP000030752">
    <property type="component" value="Unassembled WGS sequence"/>
</dbReference>
<protein>
    <submittedName>
        <fullName evidence="2">Uncharacterized protein</fullName>
    </submittedName>
</protein>
<dbReference type="AlphaFoldDB" id="W2RS45"/>
<feature type="compositionally biased region" description="Polar residues" evidence="1">
    <location>
        <begin position="1"/>
        <end position="12"/>
    </location>
</feature>
<feature type="compositionally biased region" description="Pro residues" evidence="1">
    <location>
        <begin position="49"/>
        <end position="58"/>
    </location>
</feature>
<accession>W2RS45</accession>
<dbReference type="HOGENOM" id="CLU_2885589_0_0_1"/>
<dbReference type="GeneID" id="19972898"/>
<name>W2RS45_CYPE1</name>
<evidence type="ECO:0000256" key="1">
    <source>
        <dbReference type="SAM" id="MobiDB-lite"/>
    </source>
</evidence>
<dbReference type="eggNOG" id="ENOG502T5M7">
    <property type="taxonomic scope" value="Eukaryota"/>
</dbReference>
<dbReference type="RefSeq" id="XP_008718121.1">
    <property type="nucleotide sequence ID" value="XM_008719899.1"/>
</dbReference>